<feature type="compositionally biased region" description="Low complexity" evidence="5">
    <location>
        <begin position="265"/>
        <end position="281"/>
    </location>
</feature>
<dbReference type="Pfam" id="PF02791">
    <property type="entry name" value="DDT"/>
    <property type="match status" value="1"/>
</dbReference>
<feature type="compositionally biased region" description="Basic and acidic residues" evidence="5">
    <location>
        <begin position="916"/>
        <end position="926"/>
    </location>
</feature>
<organism evidence="8 9">
    <name type="scientific">Candida boidinii</name>
    <name type="common">Yeast</name>
    <dbReference type="NCBI Taxonomy" id="5477"/>
    <lineage>
        <taxon>Eukaryota</taxon>
        <taxon>Fungi</taxon>
        <taxon>Dikarya</taxon>
        <taxon>Ascomycota</taxon>
        <taxon>Saccharomycotina</taxon>
        <taxon>Pichiomycetes</taxon>
        <taxon>Pichiales</taxon>
        <taxon>Pichiaceae</taxon>
        <taxon>Ogataea</taxon>
        <taxon>Ogataea/Candida clade</taxon>
    </lineage>
</organism>
<feature type="coiled-coil region" evidence="4">
    <location>
        <begin position="971"/>
        <end position="1005"/>
    </location>
</feature>
<feature type="domain" description="DDT" evidence="6">
    <location>
        <begin position="583"/>
        <end position="646"/>
    </location>
</feature>
<feature type="region of interest" description="Disordered" evidence="5">
    <location>
        <begin position="916"/>
        <end position="958"/>
    </location>
</feature>
<name>A0A9W6SVX9_CANBO</name>
<feature type="compositionally biased region" description="Low complexity" evidence="5">
    <location>
        <begin position="927"/>
        <end position="939"/>
    </location>
</feature>
<dbReference type="InterPro" id="IPR013136">
    <property type="entry name" value="WSTF_Acf1_Cbp146"/>
</dbReference>
<feature type="compositionally biased region" description="Basic residues" evidence="5">
    <location>
        <begin position="705"/>
        <end position="714"/>
    </location>
</feature>
<dbReference type="Gene3D" id="3.40.50.10190">
    <property type="entry name" value="BRCT domain"/>
    <property type="match status" value="1"/>
</dbReference>
<keyword evidence="9" id="KW-1185">Reference proteome</keyword>
<dbReference type="PROSITE" id="PS50827">
    <property type="entry name" value="DDT"/>
    <property type="match status" value="1"/>
</dbReference>
<feature type="coiled-coil region" evidence="4">
    <location>
        <begin position="65"/>
        <end position="92"/>
    </location>
</feature>
<feature type="compositionally biased region" description="Basic and acidic residues" evidence="5">
    <location>
        <begin position="1164"/>
        <end position="1179"/>
    </location>
</feature>
<evidence type="ECO:0000256" key="5">
    <source>
        <dbReference type="SAM" id="MobiDB-lite"/>
    </source>
</evidence>
<evidence type="ECO:0000259" key="6">
    <source>
        <dbReference type="PROSITE" id="PS50827"/>
    </source>
</evidence>
<feature type="region of interest" description="Disordered" evidence="5">
    <location>
        <begin position="1031"/>
        <end position="1059"/>
    </location>
</feature>
<keyword evidence="2 3" id="KW-0539">Nucleus</keyword>
<feature type="compositionally biased region" description="Polar residues" evidence="5">
    <location>
        <begin position="1031"/>
        <end position="1043"/>
    </location>
</feature>
<feature type="compositionally biased region" description="Basic and acidic residues" evidence="5">
    <location>
        <begin position="1044"/>
        <end position="1054"/>
    </location>
</feature>
<feature type="region of interest" description="Disordered" evidence="5">
    <location>
        <begin position="655"/>
        <end position="757"/>
    </location>
</feature>
<dbReference type="InterPro" id="IPR018501">
    <property type="entry name" value="DDT_dom"/>
</dbReference>
<sequence>MVLYKRKPVEFSPPPKLPPNVNINSIEVWFIKETGEFFLNYDDYLARLDYYNTRKFVCEYTGNSNNTFFEALKEENQELQNVENHFSDALKEPILRFVNFSTVPRLDSLVDEVYAKFKNDFFPGDMVTLKLAENNEKVKGLVREKARFNSIKLPTGETREGYCSYRVFLLENEVEITCNETQLSRDRSTFTKHYVKTFLKLSLMRISNKNGAPWIVKPEFTEKYRLQKEYPKDLKHFEIEYKKKKLSKLKFLQSKINYKNKKLISGGSDSNTNNKSDSNSKLETPQFPNIFESMKETPPMNSTNQAEESLKILNDWRSSWVELLKRCNVYFEENSQVDELIKAKVYKLLRYLNIKILDHFDPTLVNILISTKTFSTKAKYEPTDHFSFVNKYNIKVWHYEKVIRFFKSVGITLRKIHQEERQFEALSIAKSQNGNGNLQAMSNSHSNSTMSLNENMMNNYRPILPNDPNVPNYMFSNSAIKNENFDYSSNPELLSRSSSGMFDNRSLTPQPQQYYQHLQSQQQQQQYQQMQAQQQHQQKYQQQHQQQQNQLQSQNIKKGPIEDLMLSFQISTLKPSFKRIDEVKDISLLLEVWTFLNIYSKALVIDNFTFDDFVTALSWKDDELFCQLLNEIFCCLIKSYMDDAGNLLVTLPSALNGEGDIGNDEDENGEEDEDEEEEDEEEEVEEEVEDVGNESNEEQGDKPSKGSKLKKSRNSKVINIDEEEEEGEADDEREDEKEVVNIEDEKNENGDNESEVEEISHNAYSLLDYKKLNWKERLKRRNFKDGGWQIILIGIFSSIEYISNYRKTIDEVYNCLAPGDYYPTLSTVESNFITEMNIDLRLSCLGILMNLLLNGSVIRNFIDKSFEDSANIKRERNEVIKDLKTFNEDVSNIHKSIVEFMKPMDLSVFRAQIEKEEKEKEKEKQNSKSNSTPSSSGHSSGRRNAIPSEPTKLEKAVAGGNPELLKLLKSRSEKLSKVDELKLTKKTLENQLDELDCQRVKYIGRDKFYNRYWWFESTGLPNLVPLNKSISDYNDNENEGSGNTDKDTDENRDVNDEEDLLNDTYFMSRLWIQGPGDEDRKVFLDLSNEDLEKWNQFKYATKESEKESEKISDSGKKKGEENDHDNVDEEDDDDVKIVSSKETSNVNSPKKKVIEIKDDEDQDEKEKNKNTDEDIKDTNDSFAKTFVKASGEIFKLDFSSEDAY</sequence>
<evidence type="ECO:0000256" key="2">
    <source>
        <dbReference type="ARBA" id="ARBA00023242"/>
    </source>
</evidence>
<evidence type="ECO:0000256" key="4">
    <source>
        <dbReference type="SAM" id="Coils"/>
    </source>
</evidence>
<dbReference type="AlphaFoldDB" id="A0A9W6SVX9"/>
<feature type="domain" description="WAC" evidence="7">
    <location>
        <begin position="26"/>
        <end position="137"/>
    </location>
</feature>
<dbReference type="GO" id="GO:0000781">
    <property type="term" value="C:chromosome, telomeric region"/>
    <property type="evidence" value="ECO:0007669"/>
    <property type="project" value="GOC"/>
</dbReference>
<feature type="compositionally biased region" description="Basic and acidic residues" evidence="5">
    <location>
        <begin position="736"/>
        <end position="749"/>
    </location>
</feature>
<evidence type="ECO:0000256" key="3">
    <source>
        <dbReference type="PROSITE-ProRule" id="PRU00475"/>
    </source>
</evidence>
<feature type="region of interest" description="Disordered" evidence="5">
    <location>
        <begin position="263"/>
        <end position="285"/>
    </location>
</feature>
<dbReference type="Pfam" id="PF10537">
    <property type="entry name" value="WAC_Acf1_DNA_bd"/>
    <property type="match status" value="1"/>
</dbReference>
<feature type="compositionally biased region" description="Acidic residues" evidence="5">
    <location>
        <begin position="661"/>
        <end position="698"/>
    </location>
</feature>
<proteinExistence type="predicted"/>
<comment type="subcellular location">
    <subcellularLocation>
        <location evidence="1 3">Nucleus</location>
    </subcellularLocation>
</comment>
<dbReference type="GO" id="GO:0005634">
    <property type="term" value="C:nucleus"/>
    <property type="evidence" value="ECO:0007669"/>
    <property type="project" value="UniProtKB-SubCell"/>
</dbReference>
<feature type="compositionally biased region" description="Acidic residues" evidence="5">
    <location>
        <begin position="720"/>
        <end position="735"/>
    </location>
</feature>
<evidence type="ECO:0000313" key="8">
    <source>
        <dbReference type="EMBL" id="GME67719.1"/>
    </source>
</evidence>
<feature type="compositionally biased region" description="Basic and acidic residues" evidence="5">
    <location>
        <begin position="1102"/>
        <end position="1125"/>
    </location>
</feature>
<dbReference type="GO" id="GO:0031509">
    <property type="term" value="P:subtelomeric heterochromatin formation"/>
    <property type="evidence" value="ECO:0007669"/>
    <property type="project" value="TreeGrafter"/>
</dbReference>
<protein>
    <submittedName>
        <fullName evidence="8">Unnamed protein product</fullName>
    </submittedName>
</protein>
<dbReference type="PROSITE" id="PS51136">
    <property type="entry name" value="WAC"/>
    <property type="match status" value="1"/>
</dbReference>
<gene>
    <name evidence="8" type="ORF">Cboi02_000109500</name>
</gene>
<feature type="region of interest" description="Disordered" evidence="5">
    <location>
        <begin position="1102"/>
        <end position="1180"/>
    </location>
</feature>
<feature type="coiled-coil region" evidence="4">
    <location>
        <begin position="530"/>
        <end position="557"/>
    </location>
</feature>
<dbReference type="PANTHER" id="PTHR32075:SF6">
    <property type="entry name" value="ISWI CHROMATIN-REMODELING COMPLEX SUBUNIT YPL216W-RELATED"/>
    <property type="match status" value="1"/>
</dbReference>
<comment type="caution">
    <text evidence="8">The sequence shown here is derived from an EMBL/GenBank/DDBJ whole genome shotgun (WGS) entry which is preliminary data.</text>
</comment>
<evidence type="ECO:0000313" key="9">
    <source>
        <dbReference type="Proteomes" id="UP001165120"/>
    </source>
</evidence>
<dbReference type="InterPro" id="IPR036420">
    <property type="entry name" value="BRCT_dom_sf"/>
</dbReference>
<dbReference type="PANTHER" id="PTHR32075">
    <property type="entry name" value="ISWI CHROMATIN-REMODELING COMPLEX SUBUNIT YPL216W-RELATED"/>
    <property type="match status" value="1"/>
</dbReference>
<dbReference type="Proteomes" id="UP001165120">
    <property type="component" value="Unassembled WGS sequence"/>
</dbReference>
<evidence type="ECO:0000259" key="7">
    <source>
        <dbReference type="PROSITE" id="PS51136"/>
    </source>
</evidence>
<reference evidence="8" key="1">
    <citation type="submission" date="2023-04" db="EMBL/GenBank/DDBJ databases">
        <title>Candida boidinii NBRC 10035.</title>
        <authorList>
            <person name="Ichikawa N."/>
            <person name="Sato H."/>
            <person name="Tonouchi N."/>
        </authorList>
    </citation>
    <scope>NUCLEOTIDE SEQUENCE</scope>
    <source>
        <strain evidence="8">NBRC 10035</strain>
    </source>
</reference>
<evidence type="ECO:0000256" key="1">
    <source>
        <dbReference type="ARBA" id="ARBA00004123"/>
    </source>
</evidence>
<dbReference type="EMBL" id="BSXN01000236">
    <property type="protein sequence ID" value="GME67719.1"/>
    <property type="molecule type" value="Genomic_DNA"/>
</dbReference>
<keyword evidence="4" id="KW-0175">Coiled coil</keyword>
<accession>A0A9W6SVX9</accession>